<dbReference type="Pfam" id="PF19086">
    <property type="entry name" value="Terpene_syn_C_2"/>
    <property type="match status" value="1"/>
</dbReference>
<name>A0A166A5J3_9AGAM</name>
<dbReference type="EMBL" id="KV428158">
    <property type="protein sequence ID" value="KZT34978.1"/>
    <property type="molecule type" value="Genomic_DNA"/>
</dbReference>
<reference evidence="7 8" key="1">
    <citation type="journal article" date="2016" name="Mol. Biol. Evol.">
        <title>Comparative Genomics of Early-Diverging Mushroom-Forming Fungi Provides Insights into the Origins of Lignocellulose Decay Capabilities.</title>
        <authorList>
            <person name="Nagy L.G."/>
            <person name="Riley R."/>
            <person name="Tritt A."/>
            <person name="Adam C."/>
            <person name="Daum C."/>
            <person name="Floudas D."/>
            <person name="Sun H."/>
            <person name="Yadav J.S."/>
            <person name="Pangilinan J."/>
            <person name="Larsson K.H."/>
            <person name="Matsuura K."/>
            <person name="Barry K."/>
            <person name="Labutti K."/>
            <person name="Kuo R."/>
            <person name="Ohm R.A."/>
            <person name="Bhattacharya S.S."/>
            <person name="Shirouzu T."/>
            <person name="Yoshinaga Y."/>
            <person name="Martin F.M."/>
            <person name="Grigoriev I.V."/>
            <person name="Hibbett D.S."/>
        </authorList>
    </citation>
    <scope>NUCLEOTIDE SEQUENCE [LARGE SCALE GENOMIC DNA]</scope>
    <source>
        <strain evidence="7 8">HHB10207 ss-3</strain>
    </source>
</reference>
<evidence type="ECO:0000256" key="1">
    <source>
        <dbReference type="ARBA" id="ARBA00001946"/>
    </source>
</evidence>
<evidence type="ECO:0000313" key="7">
    <source>
        <dbReference type="EMBL" id="KZT34978.1"/>
    </source>
</evidence>
<dbReference type="OrthoDB" id="6486656at2759"/>
<keyword evidence="3 6" id="KW-0479">Metal-binding</keyword>
<dbReference type="SFLD" id="SFLDS00005">
    <property type="entry name" value="Isoprenoid_Synthase_Type_I"/>
    <property type="match status" value="1"/>
</dbReference>
<evidence type="ECO:0000313" key="8">
    <source>
        <dbReference type="Proteomes" id="UP000076798"/>
    </source>
</evidence>
<proteinExistence type="inferred from homology"/>
<protein>
    <recommendedName>
        <fullName evidence="6">Terpene synthase</fullName>
        <ecNumber evidence="6">4.2.3.-</ecNumber>
    </recommendedName>
</protein>
<comment type="cofactor">
    <cofactor evidence="1 6">
        <name>Mg(2+)</name>
        <dbReference type="ChEBI" id="CHEBI:18420"/>
    </cofactor>
</comment>
<dbReference type="Proteomes" id="UP000076798">
    <property type="component" value="Unassembled WGS sequence"/>
</dbReference>
<dbReference type="GO" id="GO:0010333">
    <property type="term" value="F:terpene synthase activity"/>
    <property type="evidence" value="ECO:0007669"/>
    <property type="project" value="InterPro"/>
</dbReference>
<keyword evidence="8" id="KW-1185">Reference proteome</keyword>
<dbReference type="EC" id="4.2.3.-" evidence="6"/>
<evidence type="ECO:0000256" key="2">
    <source>
        <dbReference type="ARBA" id="ARBA00006333"/>
    </source>
</evidence>
<evidence type="ECO:0000256" key="4">
    <source>
        <dbReference type="ARBA" id="ARBA00022842"/>
    </source>
</evidence>
<dbReference type="GO" id="GO:0008299">
    <property type="term" value="P:isoprenoid biosynthetic process"/>
    <property type="evidence" value="ECO:0007669"/>
    <property type="project" value="UniProtKB-ARBA"/>
</dbReference>
<dbReference type="InterPro" id="IPR008949">
    <property type="entry name" value="Isoprenoid_synthase_dom_sf"/>
</dbReference>
<organism evidence="7 8">
    <name type="scientific">Sistotremastrum suecicum HHB10207 ss-3</name>
    <dbReference type="NCBI Taxonomy" id="1314776"/>
    <lineage>
        <taxon>Eukaryota</taxon>
        <taxon>Fungi</taxon>
        <taxon>Dikarya</taxon>
        <taxon>Basidiomycota</taxon>
        <taxon>Agaricomycotina</taxon>
        <taxon>Agaricomycetes</taxon>
        <taxon>Sistotremastrales</taxon>
        <taxon>Sistotremastraceae</taxon>
        <taxon>Sistotremastrum</taxon>
    </lineage>
</organism>
<keyword evidence="5 6" id="KW-0456">Lyase</keyword>
<gene>
    <name evidence="7" type="ORF">SISSUDRAFT_1009262</name>
</gene>
<dbReference type="GO" id="GO:0046872">
    <property type="term" value="F:metal ion binding"/>
    <property type="evidence" value="ECO:0007669"/>
    <property type="project" value="UniProtKB-KW"/>
</dbReference>
<evidence type="ECO:0000256" key="5">
    <source>
        <dbReference type="ARBA" id="ARBA00023239"/>
    </source>
</evidence>
<dbReference type="AlphaFoldDB" id="A0A166A5J3"/>
<dbReference type="PANTHER" id="PTHR35201">
    <property type="entry name" value="TERPENE SYNTHASE"/>
    <property type="match status" value="1"/>
</dbReference>
<dbReference type="PANTHER" id="PTHR35201:SF4">
    <property type="entry name" value="BETA-PINACENE SYNTHASE-RELATED"/>
    <property type="match status" value="1"/>
</dbReference>
<dbReference type="SFLD" id="SFLDG01020">
    <property type="entry name" value="Terpene_Cyclase_Like_2"/>
    <property type="match status" value="1"/>
</dbReference>
<evidence type="ECO:0000256" key="3">
    <source>
        <dbReference type="ARBA" id="ARBA00022723"/>
    </source>
</evidence>
<dbReference type="SUPFAM" id="SSF48576">
    <property type="entry name" value="Terpenoid synthases"/>
    <property type="match status" value="1"/>
</dbReference>
<dbReference type="InterPro" id="IPR034686">
    <property type="entry name" value="Terpene_cyclase-like_2"/>
</dbReference>
<sequence length="343" mass="39103">MSFEPQTIRLPKMLDNWPWPRRLNPGYDQLRQDSVNWVKQFNPENLGIKKVFKGGNSEALLAALVLPTADAETLRVESDFLTSVIVTDDSGDTESADEAQAIVDSINEGFANPHVKVSRDRPVIAELTRQFWLKAMKLSTPSQRPRFLRLYGDFLNAVVIEAADRDDDKIRDFDEYLAVRRNTIAFKAAFWINECSLNLPNYVLNHPSLVSLMDYATDLVIITNDVVSYNKEQAQGSVHNMVAVVMNQYDLSIQDAMDWVGRLFEDIVQKFLKGLEEVPSWGTDIDNRVEQYIEGLGNWVRGHEVWSFESPRYFGNSGLEARRTRTVQLLPPRSVMGRSDGTR</sequence>
<evidence type="ECO:0000256" key="6">
    <source>
        <dbReference type="RuleBase" id="RU366034"/>
    </source>
</evidence>
<keyword evidence="4 6" id="KW-0460">Magnesium</keyword>
<accession>A0A166A5J3</accession>
<dbReference type="Gene3D" id="1.10.600.10">
    <property type="entry name" value="Farnesyl Diphosphate Synthase"/>
    <property type="match status" value="1"/>
</dbReference>
<comment type="similarity">
    <text evidence="2 6">Belongs to the terpene synthase family.</text>
</comment>